<comment type="caution">
    <text evidence="2">The sequence shown here is derived from an EMBL/GenBank/DDBJ whole genome shotgun (WGS) entry which is preliminary data.</text>
</comment>
<gene>
    <name evidence="2" type="ORF">C8A03DRAFT_36397</name>
</gene>
<sequence length="156" mass="16622">MEHWGSALAMVLNIGRADIVKFLVENGVDANIATPGKYTSLLTLAAVSEHADMVEFLIERGADPNMPLQAGEYGSALIAAAYVGCKGGVEVLVKGGAKVDLKVDCGDFSTALEAAEASIWLEERDFLCWDKEDEKTLSLNKAEVADLLRRYAGGSA</sequence>
<dbReference type="Proteomes" id="UP001303760">
    <property type="component" value="Unassembled WGS sequence"/>
</dbReference>
<dbReference type="PROSITE" id="PS50088">
    <property type="entry name" value="ANK_REPEAT"/>
    <property type="match status" value="1"/>
</dbReference>
<organism evidence="2 3">
    <name type="scientific">Achaetomium macrosporum</name>
    <dbReference type="NCBI Taxonomy" id="79813"/>
    <lineage>
        <taxon>Eukaryota</taxon>
        <taxon>Fungi</taxon>
        <taxon>Dikarya</taxon>
        <taxon>Ascomycota</taxon>
        <taxon>Pezizomycotina</taxon>
        <taxon>Sordariomycetes</taxon>
        <taxon>Sordariomycetidae</taxon>
        <taxon>Sordariales</taxon>
        <taxon>Chaetomiaceae</taxon>
        <taxon>Achaetomium</taxon>
    </lineage>
</organism>
<proteinExistence type="predicted"/>
<dbReference type="PANTHER" id="PTHR22677:SF4">
    <property type="entry name" value="USHER SYNDROME TYPE-1G PROTEIN-LIKE PROTEIN"/>
    <property type="match status" value="1"/>
</dbReference>
<dbReference type="PANTHER" id="PTHR22677">
    <property type="entry name" value="ANKYRIN REPEAT DOMAIN-CONTAINING PROTEIN 60"/>
    <property type="match status" value="1"/>
</dbReference>
<reference evidence="2" key="1">
    <citation type="journal article" date="2023" name="Mol. Phylogenet. Evol.">
        <title>Genome-scale phylogeny and comparative genomics of the fungal order Sordariales.</title>
        <authorList>
            <person name="Hensen N."/>
            <person name="Bonometti L."/>
            <person name="Westerberg I."/>
            <person name="Brannstrom I.O."/>
            <person name="Guillou S."/>
            <person name="Cros-Aarteil S."/>
            <person name="Calhoun S."/>
            <person name="Haridas S."/>
            <person name="Kuo A."/>
            <person name="Mondo S."/>
            <person name="Pangilinan J."/>
            <person name="Riley R."/>
            <person name="LaButti K."/>
            <person name="Andreopoulos B."/>
            <person name="Lipzen A."/>
            <person name="Chen C."/>
            <person name="Yan M."/>
            <person name="Daum C."/>
            <person name="Ng V."/>
            <person name="Clum A."/>
            <person name="Steindorff A."/>
            <person name="Ohm R.A."/>
            <person name="Martin F."/>
            <person name="Silar P."/>
            <person name="Natvig D.O."/>
            <person name="Lalanne C."/>
            <person name="Gautier V."/>
            <person name="Ament-Velasquez S.L."/>
            <person name="Kruys A."/>
            <person name="Hutchinson M.I."/>
            <person name="Powell A.J."/>
            <person name="Barry K."/>
            <person name="Miller A.N."/>
            <person name="Grigoriev I.V."/>
            <person name="Debuchy R."/>
            <person name="Gladieux P."/>
            <person name="Hiltunen Thoren M."/>
            <person name="Johannesson H."/>
        </authorList>
    </citation>
    <scope>NUCLEOTIDE SEQUENCE</scope>
    <source>
        <strain evidence="2">CBS 532.94</strain>
    </source>
</reference>
<dbReference type="EMBL" id="MU860242">
    <property type="protein sequence ID" value="KAK4235732.1"/>
    <property type="molecule type" value="Genomic_DNA"/>
</dbReference>
<dbReference type="AlphaFoldDB" id="A0AAN7C6M5"/>
<reference evidence="2" key="2">
    <citation type="submission" date="2023-05" db="EMBL/GenBank/DDBJ databases">
        <authorList>
            <consortium name="Lawrence Berkeley National Laboratory"/>
            <person name="Steindorff A."/>
            <person name="Hensen N."/>
            <person name="Bonometti L."/>
            <person name="Westerberg I."/>
            <person name="Brannstrom I.O."/>
            <person name="Guillou S."/>
            <person name="Cros-Aarteil S."/>
            <person name="Calhoun S."/>
            <person name="Haridas S."/>
            <person name="Kuo A."/>
            <person name="Mondo S."/>
            <person name="Pangilinan J."/>
            <person name="Riley R."/>
            <person name="Labutti K."/>
            <person name="Andreopoulos B."/>
            <person name="Lipzen A."/>
            <person name="Chen C."/>
            <person name="Yanf M."/>
            <person name="Daum C."/>
            <person name="Ng V."/>
            <person name="Clum A."/>
            <person name="Ohm R."/>
            <person name="Martin F."/>
            <person name="Silar P."/>
            <person name="Natvig D."/>
            <person name="Lalanne C."/>
            <person name="Gautier V."/>
            <person name="Ament-Velasquez S.L."/>
            <person name="Kruys A."/>
            <person name="Hutchinson M.I."/>
            <person name="Powell A.J."/>
            <person name="Barry K."/>
            <person name="Miller A.N."/>
            <person name="Grigoriev I.V."/>
            <person name="Debuchy R."/>
            <person name="Gladieux P."/>
            <person name="Thoren M.H."/>
            <person name="Johannesson H."/>
        </authorList>
    </citation>
    <scope>NUCLEOTIDE SEQUENCE</scope>
    <source>
        <strain evidence="2">CBS 532.94</strain>
    </source>
</reference>
<dbReference type="InterPro" id="IPR036770">
    <property type="entry name" value="Ankyrin_rpt-contain_sf"/>
</dbReference>
<dbReference type="Gene3D" id="1.25.40.20">
    <property type="entry name" value="Ankyrin repeat-containing domain"/>
    <property type="match status" value="1"/>
</dbReference>
<protein>
    <recommendedName>
        <fullName evidence="4">Ankyrin</fullName>
    </recommendedName>
</protein>
<evidence type="ECO:0000313" key="3">
    <source>
        <dbReference type="Proteomes" id="UP001303760"/>
    </source>
</evidence>
<dbReference type="Pfam" id="PF12796">
    <property type="entry name" value="Ank_2"/>
    <property type="match status" value="1"/>
</dbReference>
<keyword evidence="1" id="KW-0040">ANK repeat</keyword>
<feature type="repeat" description="ANK" evidence="1">
    <location>
        <begin position="37"/>
        <end position="69"/>
    </location>
</feature>
<dbReference type="SMART" id="SM00248">
    <property type="entry name" value="ANK"/>
    <property type="match status" value="3"/>
</dbReference>
<keyword evidence="3" id="KW-1185">Reference proteome</keyword>
<dbReference type="SUPFAM" id="SSF48403">
    <property type="entry name" value="Ankyrin repeat"/>
    <property type="match status" value="1"/>
</dbReference>
<evidence type="ECO:0000256" key="1">
    <source>
        <dbReference type="PROSITE-ProRule" id="PRU00023"/>
    </source>
</evidence>
<evidence type="ECO:0000313" key="2">
    <source>
        <dbReference type="EMBL" id="KAK4235732.1"/>
    </source>
</evidence>
<dbReference type="InterPro" id="IPR002110">
    <property type="entry name" value="Ankyrin_rpt"/>
</dbReference>
<accession>A0AAN7C6M5</accession>
<evidence type="ECO:0008006" key="4">
    <source>
        <dbReference type="Google" id="ProtNLM"/>
    </source>
</evidence>
<dbReference type="InterPro" id="IPR039323">
    <property type="entry name" value="ANKRD_45/46/60"/>
</dbReference>
<name>A0AAN7C6M5_9PEZI</name>